<dbReference type="PANTHER" id="PTHR43108:SF8">
    <property type="entry name" value="SD21168P"/>
    <property type="match status" value="1"/>
</dbReference>
<comment type="similarity">
    <text evidence="1 5">Belongs to the sulfatase family.</text>
</comment>
<dbReference type="PIRSF" id="PIRSF000972">
    <property type="entry name" value="Arylsulf_plant"/>
    <property type="match status" value="1"/>
</dbReference>
<dbReference type="KEGG" id="act:ACLA_043200"/>
<feature type="domain" description="Sulfatase N-terminal" evidence="8">
    <location>
        <begin position="36"/>
        <end position="387"/>
    </location>
</feature>
<evidence type="ECO:0000256" key="5">
    <source>
        <dbReference type="PIRNR" id="PIRNR000972"/>
    </source>
</evidence>
<dbReference type="eggNOG" id="KOG3731">
    <property type="taxonomic scope" value="Eukaryota"/>
</dbReference>
<evidence type="ECO:0000313" key="10">
    <source>
        <dbReference type="Proteomes" id="UP000006701"/>
    </source>
</evidence>
<dbReference type="HOGENOM" id="CLU_006332_4_0_1"/>
<keyword evidence="2 7" id="KW-0732">Signal</keyword>
<feature type="signal peptide" evidence="7">
    <location>
        <begin position="1"/>
        <end position="16"/>
    </location>
</feature>
<comment type="PTM">
    <text evidence="6">The conversion to 3-oxoalanine (also known as C-formylglycine, FGly), of a serine or cysteine residue in prokaryotes and of a cysteine residue in eukaryotes, is critical for catalytic activity.</text>
</comment>
<evidence type="ECO:0000256" key="4">
    <source>
        <dbReference type="ARBA" id="ARBA00023180"/>
    </source>
</evidence>
<dbReference type="Gene3D" id="3.40.720.10">
    <property type="entry name" value="Alkaline Phosphatase, subunit A"/>
    <property type="match status" value="1"/>
</dbReference>
<dbReference type="GeneID" id="4707292"/>
<keyword evidence="3 5" id="KW-0378">Hydrolase</keyword>
<dbReference type="CDD" id="cd16147">
    <property type="entry name" value="G6S"/>
    <property type="match status" value="1"/>
</dbReference>
<dbReference type="AlphaFoldDB" id="A1C8G5"/>
<gene>
    <name evidence="9" type="ORF">ACLA_043200</name>
</gene>
<name>A1C8G5_ASPCL</name>
<dbReference type="Pfam" id="PF00884">
    <property type="entry name" value="Sulfatase"/>
    <property type="match status" value="1"/>
</dbReference>
<dbReference type="PANTHER" id="PTHR43108">
    <property type="entry name" value="N-ACETYLGLUCOSAMINE-6-SULFATASE FAMILY MEMBER"/>
    <property type="match status" value="1"/>
</dbReference>
<dbReference type="GO" id="GO:0008449">
    <property type="term" value="F:N-acetylglucosamine-6-sulfatase activity"/>
    <property type="evidence" value="ECO:0007669"/>
    <property type="project" value="TreeGrafter"/>
</dbReference>
<dbReference type="InterPro" id="IPR000917">
    <property type="entry name" value="Sulfatase_N"/>
</dbReference>
<dbReference type="GO" id="GO:0004065">
    <property type="term" value="F:arylsulfatase activity"/>
    <property type="evidence" value="ECO:0007669"/>
    <property type="project" value="UniProtKB-UniRule"/>
</dbReference>
<evidence type="ECO:0000256" key="7">
    <source>
        <dbReference type="SAM" id="SignalP"/>
    </source>
</evidence>
<dbReference type="VEuPathDB" id="FungiDB:ACLA_043200"/>
<dbReference type="OMA" id="WCHGEHE"/>
<evidence type="ECO:0000256" key="2">
    <source>
        <dbReference type="ARBA" id="ARBA00022729"/>
    </source>
</evidence>
<evidence type="ECO:0000259" key="8">
    <source>
        <dbReference type="Pfam" id="PF00884"/>
    </source>
</evidence>
<dbReference type="RefSeq" id="XP_001275028.1">
    <property type="nucleotide sequence ID" value="XM_001275027.1"/>
</dbReference>
<dbReference type="EC" id="3.1.6.1" evidence="5"/>
<dbReference type="InterPro" id="IPR017850">
    <property type="entry name" value="Alkaline_phosphatase_core_sf"/>
</dbReference>
<dbReference type="EMBL" id="DS027046">
    <property type="protein sequence ID" value="EAW13602.1"/>
    <property type="molecule type" value="Genomic_DNA"/>
</dbReference>
<comment type="catalytic activity">
    <reaction evidence="5">
        <text>an aryl sulfate + H2O = a phenol + sulfate + H(+)</text>
        <dbReference type="Rhea" id="RHEA:17261"/>
        <dbReference type="ChEBI" id="CHEBI:15377"/>
        <dbReference type="ChEBI" id="CHEBI:15378"/>
        <dbReference type="ChEBI" id="CHEBI:16189"/>
        <dbReference type="ChEBI" id="CHEBI:33853"/>
        <dbReference type="ChEBI" id="CHEBI:140317"/>
        <dbReference type="EC" id="3.1.6.1"/>
    </reaction>
</comment>
<dbReference type="Proteomes" id="UP000006701">
    <property type="component" value="Unassembled WGS sequence"/>
</dbReference>
<dbReference type="STRING" id="344612.A1C8G5"/>
<dbReference type="InterPro" id="IPR024607">
    <property type="entry name" value="Sulfatase_CS"/>
</dbReference>
<proteinExistence type="inferred from homology"/>
<evidence type="ECO:0000256" key="6">
    <source>
        <dbReference type="PIRSR" id="PIRSR000972-50"/>
    </source>
</evidence>
<dbReference type="PROSITE" id="PS00523">
    <property type="entry name" value="SULFATASE_1"/>
    <property type="match status" value="1"/>
</dbReference>
<keyword evidence="10" id="KW-1185">Reference proteome</keyword>
<organism evidence="9 10">
    <name type="scientific">Aspergillus clavatus (strain ATCC 1007 / CBS 513.65 / DSM 816 / NCTC 3887 / NRRL 1 / QM 1276 / 107)</name>
    <dbReference type="NCBI Taxonomy" id="344612"/>
    <lineage>
        <taxon>Eukaryota</taxon>
        <taxon>Fungi</taxon>
        <taxon>Dikarya</taxon>
        <taxon>Ascomycota</taxon>
        <taxon>Pezizomycotina</taxon>
        <taxon>Eurotiomycetes</taxon>
        <taxon>Eurotiomycetidae</taxon>
        <taxon>Eurotiales</taxon>
        <taxon>Aspergillaceae</taxon>
        <taxon>Aspergillus</taxon>
        <taxon>Aspergillus subgen. Fumigati</taxon>
    </lineage>
</organism>
<dbReference type="GO" id="GO:0018958">
    <property type="term" value="P:phenol-containing compound metabolic process"/>
    <property type="evidence" value="ECO:0007669"/>
    <property type="project" value="InterPro"/>
</dbReference>
<accession>A1C8G5</accession>
<dbReference type="OrthoDB" id="96314at2759"/>
<protein>
    <recommendedName>
        <fullName evidence="5">Arylsulfatase</fullName>
        <shortName evidence="5">AS</shortName>
        <ecNumber evidence="5">3.1.6.1</ecNumber>
    </recommendedName>
    <alternativeName>
        <fullName evidence="5">Aryl-sulfate sulphohydrolase</fullName>
    </alternativeName>
</protein>
<dbReference type="InterPro" id="IPR012083">
    <property type="entry name" value="Arylsulfatase"/>
</dbReference>
<keyword evidence="4" id="KW-0325">Glycoprotein</keyword>
<evidence type="ECO:0000256" key="1">
    <source>
        <dbReference type="ARBA" id="ARBA00008779"/>
    </source>
</evidence>
<sequence>MKLHSTLSGLLAAVEAVPHEQHPGPGKPPKDPQQPPNILFIMTDDQDLMLNSVAYMPLMQKHIRDKGIEFANHFVTTALCCPSRVSLWTGKQAHNTNVTDVHPPFGGYTKFVSQGLNEAWLPVWLQDAGYNTYYTGKLMNGHRLTNYDSPFPKGWTGSDFLLDPNTYSYHNSTYQRNQDPPKSYAGHHTSEVIAEKAMGFLEDALGSDKPFFLGVSPVAPHTNIEPIDLGPNAVNGPRMTEPVPLEKHMHLFKDTKVPRTPNFNPTTASGASYVLGLPLLNQTVIDYQDHFYRQRLRSLQSVDELVDSLVRRLEESGRADNTYIFYTADNGFHIGNHRLPPGKTTGYEEDIHVPLFVRGPGVPKGKVERTVTTHIDLAPTFLEIAGVPLRKDFDGTPMPVNKDVDNIVHEHVTVEYWGVQLSEGEFGNVGPNESLVQPNNSYKATRIVGSGYSLYYSVWCTNEHELYDMKKAPYQMDNLWGKKDDKKAKPLLGRDLTAIISRLDALVLVLKSCKGETCIRPWNVLHPDGSVSSLRDALEKRYDAFYDAQPKVSYSACIDGYLTEYEGPQEGLFYRDGLSWEAWV</sequence>
<reference evidence="9 10" key="1">
    <citation type="journal article" date="2008" name="PLoS Genet.">
        <title>Genomic islands in the pathogenic filamentous fungus Aspergillus fumigatus.</title>
        <authorList>
            <person name="Fedorova N.D."/>
            <person name="Khaldi N."/>
            <person name="Joardar V.S."/>
            <person name="Maiti R."/>
            <person name="Amedeo P."/>
            <person name="Anderson M.J."/>
            <person name="Crabtree J."/>
            <person name="Silva J.C."/>
            <person name="Badger J.H."/>
            <person name="Albarraq A."/>
            <person name="Angiuoli S."/>
            <person name="Bussey H."/>
            <person name="Bowyer P."/>
            <person name="Cotty P.J."/>
            <person name="Dyer P.S."/>
            <person name="Egan A."/>
            <person name="Galens K."/>
            <person name="Fraser-Liggett C.M."/>
            <person name="Haas B.J."/>
            <person name="Inman J.M."/>
            <person name="Kent R."/>
            <person name="Lemieux S."/>
            <person name="Malavazi I."/>
            <person name="Orvis J."/>
            <person name="Roemer T."/>
            <person name="Ronning C.M."/>
            <person name="Sundaram J.P."/>
            <person name="Sutton G."/>
            <person name="Turner G."/>
            <person name="Venter J.C."/>
            <person name="White O.R."/>
            <person name="Whitty B.R."/>
            <person name="Youngman P."/>
            <person name="Wolfe K.H."/>
            <person name="Goldman G.H."/>
            <person name="Wortman J.R."/>
            <person name="Jiang B."/>
            <person name="Denning D.W."/>
            <person name="Nierman W.C."/>
        </authorList>
    </citation>
    <scope>NUCLEOTIDE SEQUENCE [LARGE SCALE GENOMIC DNA]</scope>
    <source>
        <strain evidence="10">ATCC 1007 / CBS 513.65 / DSM 816 / NCTC 3887 / NRRL 1</strain>
    </source>
</reference>
<dbReference type="GO" id="GO:0005539">
    <property type="term" value="F:glycosaminoglycan binding"/>
    <property type="evidence" value="ECO:0007669"/>
    <property type="project" value="TreeGrafter"/>
</dbReference>
<feature type="modified residue" description="3-oxoalanine (Cys)" evidence="6">
    <location>
        <position position="80"/>
    </location>
</feature>
<evidence type="ECO:0000256" key="3">
    <source>
        <dbReference type="ARBA" id="ARBA00022801"/>
    </source>
</evidence>
<feature type="chain" id="PRO_5002633217" description="Arylsulfatase" evidence="7">
    <location>
        <begin position="17"/>
        <end position="584"/>
    </location>
</feature>
<dbReference type="SUPFAM" id="SSF53649">
    <property type="entry name" value="Alkaline phosphatase-like"/>
    <property type="match status" value="1"/>
</dbReference>
<evidence type="ECO:0000313" key="9">
    <source>
        <dbReference type="EMBL" id="EAW13602.1"/>
    </source>
</evidence>
<dbReference type="FunFam" id="3.40.720.10:FF:000051">
    <property type="entry name" value="Arylsulfatase"/>
    <property type="match status" value="1"/>
</dbReference>